<dbReference type="SUPFAM" id="SSF57770">
    <property type="entry name" value="Methionyl-tRNA synthetase (MetRS), Zn-domain"/>
    <property type="match status" value="1"/>
</dbReference>
<dbReference type="HAMAP" id="MF_00098">
    <property type="entry name" value="Met_tRNA_synth_type1"/>
    <property type="match status" value="1"/>
</dbReference>
<keyword evidence="9" id="KW-0963">Cytoplasm</keyword>
<dbReference type="PANTHER" id="PTHR45765:SF1">
    <property type="entry name" value="METHIONINE--TRNA LIGASE, CYTOPLASMIC"/>
    <property type="match status" value="1"/>
</dbReference>
<sequence length="549" mass="63965">MRKGVDFVNVIIGNAWPYANGELHLGRIAVLLPGDVLARYHRLMGDDVVFVSGSDSHGTPVTIKAKEDGITPEEASIKYHEKIKACFEKLGFSFDIFTKTHTEYHSNKVKEFIKELYNKGYIYEKNVEQMYCEHCKQYLLDRYIEGACPACGGHAIGDQCDDCSEIFESEELLHKKCVFCKSEPIIKETKHLFFALSKFENDVKRIYIRQNGWRENAQKITKRYLDEGLRDRGVTRDFNWGIDVPLEGYEDKKIYVWIEAVMGYLTASMKCINEREEDYMEYWNGNDSRIYFVHGKDNIPFHTVIFPAILSGLGIKNPNIREISSEYLKLEGKNFSAVKNWAVWADYILDNYNVDLIRYYLILNGPEVKDSDFTWKGFITTNNVDLVGLFGNLINRILTFVNNNFNGEIPSGKMDTEIRNKIFNLYCEVGDKIEEGRFKSALESVFNMVRMTNKFFDDEKPWITVKDNREKCTQSIYTCIQFIANLSNLIEPFMPFAAQKIRNFLDIKNAVWMPIEIKSGKINNVEILFERIDKKRIDEEKDRLLHKKY</sequence>
<feature type="binding site" evidence="9">
    <location>
        <position position="160"/>
    </location>
    <ligand>
        <name>Zn(2+)</name>
        <dbReference type="ChEBI" id="CHEBI:29105"/>
    </ligand>
</feature>
<dbReference type="EC" id="6.1.1.10" evidence="9"/>
<dbReference type="CDD" id="cd07957">
    <property type="entry name" value="Anticodon_Ia_Met"/>
    <property type="match status" value="1"/>
</dbReference>
<dbReference type="SUPFAM" id="SSF52374">
    <property type="entry name" value="Nucleotidylyl transferase"/>
    <property type="match status" value="1"/>
</dbReference>
<evidence type="ECO:0000256" key="4">
    <source>
        <dbReference type="ARBA" id="ARBA00022741"/>
    </source>
</evidence>
<feature type="binding site" evidence="9">
    <location>
        <position position="148"/>
    </location>
    <ligand>
        <name>Zn(2+)</name>
        <dbReference type="ChEBI" id="CHEBI:29105"/>
    </ligand>
</feature>
<dbReference type="CDD" id="cd00814">
    <property type="entry name" value="MetRS_core"/>
    <property type="match status" value="1"/>
</dbReference>
<dbReference type="GO" id="GO:0046872">
    <property type="term" value="F:metal ion binding"/>
    <property type="evidence" value="ECO:0007669"/>
    <property type="project" value="UniProtKB-KW"/>
</dbReference>
<dbReference type="KEGG" id="csb:CLSA_c00730"/>
<dbReference type="InterPro" id="IPR033911">
    <property type="entry name" value="MetRS_core"/>
</dbReference>
<evidence type="ECO:0000256" key="8">
    <source>
        <dbReference type="ARBA" id="ARBA00047364"/>
    </source>
</evidence>
<comment type="subcellular location">
    <subcellularLocation>
        <location evidence="9">Cytoplasm</location>
    </subcellularLocation>
</comment>
<evidence type="ECO:0000256" key="1">
    <source>
        <dbReference type="ARBA" id="ARBA00003314"/>
    </source>
</evidence>
<reference evidence="12 13" key="1">
    <citation type="journal article" date="2013" name="Genome Announc.">
        <title>Complete Genome Sequence of the Solvent Producer Clostridium saccharobutylicum NCP262 (DSM 13864).</title>
        <authorList>
            <person name="Poehlein A."/>
            <person name="Hartwich K."/>
            <person name="Krabben P."/>
            <person name="Ehrenreich A."/>
            <person name="Liebl W."/>
            <person name="Durre P."/>
            <person name="Gottschalk G."/>
            <person name="Daniel R."/>
        </authorList>
    </citation>
    <scope>NUCLEOTIDE SEQUENCE [LARGE SCALE GENOMIC DNA]</scope>
    <source>
        <strain evidence="12">DSM 13864</strain>
    </source>
</reference>
<keyword evidence="9" id="KW-0479">Metal-binding</keyword>
<protein>
    <recommendedName>
        <fullName evidence="9">Methionine--tRNA ligase</fullName>
        <ecNumber evidence="9">6.1.1.10</ecNumber>
    </recommendedName>
    <alternativeName>
        <fullName evidence="9">Methionyl-tRNA synthetase</fullName>
        <shortName evidence="9">MetRS</shortName>
    </alternativeName>
</protein>
<name>U5MN78_CLOSA</name>
<dbReference type="InterPro" id="IPR009080">
    <property type="entry name" value="tRNAsynth_Ia_anticodon-bd"/>
</dbReference>
<dbReference type="GO" id="GO:0005829">
    <property type="term" value="C:cytosol"/>
    <property type="evidence" value="ECO:0007669"/>
    <property type="project" value="TreeGrafter"/>
</dbReference>
<evidence type="ECO:0000256" key="5">
    <source>
        <dbReference type="ARBA" id="ARBA00022840"/>
    </source>
</evidence>
<comment type="cofactor">
    <cofactor evidence="9">
        <name>Zn(2+)</name>
        <dbReference type="ChEBI" id="CHEBI:29105"/>
    </cofactor>
    <text evidence="9">Binds 1 zinc ion per subunit.</text>
</comment>
<keyword evidence="7 9" id="KW-0030">Aminoacyl-tRNA synthetase</keyword>
<dbReference type="InterPro" id="IPR023458">
    <property type="entry name" value="Met-tRNA_ligase_1"/>
</dbReference>
<organism evidence="12 13">
    <name type="scientific">Clostridium saccharobutylicum DSM 13864</name>
    <dbReference type="NCBI Taxonomy" id="1345695"/>
    <lineage>
        <taxon>Bacteria</taxon>
        <taxon>Bacillati</taxon>
        <taxon>Bacillota</taxon>
        <taxon>Clostridia</taxon>
        <taxon>Eubacteriales</taxon>
        <taxon>Clostridiaceae</taxon>
        <taxon>Clostridium</taxon>
    </lineage>
</organism>
<dbReference type="GO" id="GO:0004825">
    <property type="term" value="F:methionine-tRNA ligase activity"/>
    <property type="evidence" value="ECO:0007669"/>
    <property type="project" value="UniProtKB-UniRule"/>
</dbReference>
<accession>U5MN78</accession>
<dbReference type="Pfam" id="PF09334">
    <property type="entry name" value="tRNA-synt_1g"/>
    <property type="match status" value="1"/>
</dbReference>
<evidence type="ECO:0000313" key="12">
    <source>
        <dbReference type="EMBL" id="AGX41146.1"/>
    </source>
</evidence>
<keyword evidence="9" id="KW-0862">Zinc</keyword>
<evidence type="ECO:0000313" key="13">
    <source>
        <dbReference type="Proteomes" id="UP000017118"/>
    </source>
</evidence>
<evidence type="ECO:0000256" key="3">
    <source>
        <dbReference type="ARBA" id="ARBA00022598"/>
    </source>
</evidence>
<dbReference type="GO" id="GO:0005524">
    <property type="term" value="F:ATP binding"/>
    <property type="evidence" value="ECO:0007669"/>
    <property type="project" value="UniProtKB-UniRule"/>
</dbReference>
<dbReference type="NCBIfam" id="TIGR00398">
    <property type="entry name" value="metG"/>
    <property type="match status" value="1"/>
</dbReference>
<dbReference type="InterPro" id="IPR041872">
    <property type="entry name" value="Anticodon_Met"/>
</dbReference>
<dbReference type="InterPro" id="IPR014729">
    <property type="entry name" value="Rossmann-like_a/b/a_fold"/>
</dbReference>
<evidence type="ECO:0000256" key="9">
    <source>
        <dbReference type="HAMAP-Rule" id="MF_00098"/>
    </source>
</evidence>
<feature type="binding site" evidence="9">
    <location>
        <position position="163"/>
    </location>
    <ligand>
        <name>Zn(2+)</name>
        <dbReference type="ChEBI" id="CHEBI:29105"/>
    </ligand>
</feature>
<dbReference type="AlphaFoldDB" id="U5MN78"/>
<dbReference type="Proteomes" id="UP000017118">
    <property type="component" value="Chromosome"/>
</dbReference>
<dbReference type="HOGENOM" id="CLU_009710_1_2_9"/>
<comment type="function">
    <text evidence="1 9">Is required not only for elongation of protein synthesis but also for the initiation of all mRNA translation through initiator tRNA(fMet) aminoacylation.</text>
</comment>
<dbReference type="eggNOG" id="COG0143">
    <property type="taxonomic scope" value="Bacteria"/>
</dbReference>
<keyword evidence="13" id="KW-1185">Reference proteome</keyword>
<dbReference type="InterPro" id="IPR029038">
    <property type="entry name" value="MetRS_Zn"/>
</dbReference>
<comment type="catalytic activity">
    <reaction evidence="8 9">
        <text>tRNA(Met) + L-methionine + ATP = L-methionyl-tRNA(Met) + AMP + diphosphate</text>
        <dbReference type="Rhea" id="RHEA:13481"/>
        <dbReference type="Rhea" id="RHEA-COMP:9667"/>
        <dbReference type="Rhea" id="RHEA-COMP:9698"/>
        <dbReference type="ChEBI" id="CHEBI:30616"/>
        <dbReference type="ChEBI" id="CHEBI:33019"/>
        <dbReference type="ChEBI" id="CHEBI:57844"/>
        <dbReference type="ChEBI" id="CHEBI:78442"/>
        <dbReference type="ChEBI" id="CHEBI:78530"/>
        <dbReference type="ChEBI" id="CHEBI:456215"/>
        <dbReference type="EC" id="6.1.1.10"/>
    </reaction>
</comment>
<keyword evidence="5 9" id="KW-0067">ATP-binding</keyword>
<dbReference type="PRINTS" id="PR01041">
    <property type="entry name" value="TRNASYNTHMET"/>
</dbReference>
<dbReference type="PATRIC" id="fig|1345695.3.peg.66"/>
<dbReference type="PANTHER" id="PTHR45765">
    <property type="entry name" value="METHIONINE--TRNA LIGASE"/>
    <property type="match status" value="1"/>
</dbReference>
<dbReference type="Pfam" id="PF19303">
    <property type="entry name" value="Anticodon_3"/>
    <property type="match status" value="1"/>
</dbReference>
<dbReference type="EMBL" id="CP006721">
    <property type="protein sequence ID" value="AGX41146.1"/>
    <property type="molecule type" value="Genomic_DNA"/>
</dbReference>
<dbReference type="SUPFAM" id="SSF47323">
    <property type="entry name" value="Anticodon-binding domain of a subclass of class I aminoacyl-tRNA synthetases"/>
    <property type="match status" value="1"/>
</dbReference>
<comment type="caution">
    <text evidence="9">Lacks conserved residue(s) required for the propagation of feature annotation.</text>
</comment>
<dbReference type="Gene3D" id="2.20.28.20">
    <property type="entry name" value="Methionyl-tRNA synthetase, Zn-domain"/>
    <property type="match status" value="1"/>
</dbReference>
<dbReference type="Gene3D" id="3.40.50.620">
    <property type="entry name" value="HUPs"/>
    <property type="match status" value="1"/>
</dbReference>
<evidence type="ECO:0000259" key="11">
    <source>
        <dbReference type="Pfam" id="PF19303"/>
    </source>
</evidence>
<dbReference type="Gene3D" id="1.10.730.10">
    <property type="entry name" value="Isoleucyl-tRNA Synthetase, Domain 1"/>
    <property type="match status" value="1"/>
</dbReference>
<comment type="similarity">
    <text evidence="2 9">Belongs to the class-I aminoacyl-tRNA synthetase family. MetG type 1 subfamily.</text>
</comment>
<comment type="subunit">
    <text evidence="9">Monomer.</text>
</comment>
<keyword evidence="3 9" id="KW-0436">Ligase</keyword>
<evidence type="ECO:0000259" key="10">
    <source>
        <dbReference type="Pfam" id="PF09334"/>
    </source>
</evidence>
<feature type="binding site" evidence="9">
    <location>
        <position position="151"/>
    </location>
    <ligand>
        <name>Zn(2+)</name>
        <dbReference type="ChEBI" id="CHEBI:29105"/>
    </ligand>
</feature>
<proteinExistence type="inferred from homology"/>
<dbReference type="InterPro" id="IPR015413">
    <property type="entry name" value="Methionyl/Leucyl_tRNA_Synth"/>
</dbReference>
<keyword evidence="6 9" id="KW-0648">Protein biosynthesis</keyword>
<evidence type="ECO:0000256" key="2">
    <source>
        <dbReference type="ARBA" id="ARBA00008258"/>
    </source>
</evidence>
<feature type="domain" description="Methionyl-tRNA synthetase anticodon-binding" evidence="11">
    <location>
        <begin position="418"/>
        <end position="514"/>
    </location>
</feature>
<dbReference type="GO" id="GO:0006431">
    <property type="term" value="P:methionyl-tRNA aminoacylation"/>
    <property type="evidence" value="ECO:0007669"/>
    <property type="project" value="UniProtKB-UniRule"/>
</dbReference>
<keyword evidence="4 9" id="KW-0547">Nucleotide-binding</keyword>
<evidence type="ECO:0000256" key="6">
    <source>
        <dbReference type="ARBA" id="ARBA00022917"/>
    </source>
</evidence>
<dbReference type="InterPro" id="IPR014758">
    <property type="entry name" value="Met-tRNA_synth"/>
</dbReference>
<gene>
    <name evidence="12" type="primary">metG2</name>
    <name evidence="9" type="synonym">metG</name>
    <name evidence="12" type="ORF">CLSA_c00730</name>
</gene>
<evidence type="ECO:0000256" key="7">
    <source>
        <dbReference type="ARBA" id="ARBA00023146"/>
    </source>
</evidence>
<feature type="domain" description="Methionyl/Leucyl tRNA synthetase" evidence="10">
    <location>
        <begin position="11"/>
        <end position="397"/>
    </location>
</feature>